<keyword evidence="2 7" id="KW-0813">Transport</keyword>
<evidence type="ECO:0000256" key="5">
    <source>
        <dbReference type="ARBA" id="ARBA00022989"/>
    </source>
</evidence>
<comment type="caution">
    <text evidence="9">The sequence shown here is derived from an EMBL/GenBank/DDBJ whole genome shotgun (WGS) entry which is preliminary data.</text>
</comment>
<feature type="transmembrane region" description="Helical" evidence="7">
    <location>
        <begin position="194"/>
        <end position="217"/>
    </location>
</feature>
<dbReference type="CDD" id="cd06261">
    <property type="entry name" value="TM_PBP2"/>
    <property type="match status" value="1"/>
</dbReference>
<keyword evidence="3" id="KW-1003">Cell membrane</keyword>
<protein>
    <submittedName>
        <fullName evidence="9">Sugar ABC transporter permease</fullName>
    </submittedName>
</protein>
<comment type="similarity">
    <text evidence="7">Belongs to the binding-protein-dependent transport system permease family.</text>
</comment>
<dbReference type="GO" id="GO:0055085">
    <property type="term" value="P:transmembrane transport"/>
    <property type="evidence" value="ECO:0007669"/>
    <property type="project" value="InterPro"/>
</dbReference>
<dbReference type="PANTHER" id="PTHR30193:SF37">
    <property type="entry name" value="INNER MEMBRANE ABC TRANSPORTER PERMEASE PROTEIN YCJO"/>
    <property type="match status" value="1"/>
</dbReference>
<dbReference type="EMBL" id="PHNJ01000001">
    <property type="protein sequence ID" value="TYL40567.1"/>
    <property type="molecule type" value="Genomic_DNA"/>
</dbReference>
<proteinExistence type="inferred from homology"/>
<feature type="transmembrane region" description="Helical" evidence="7">
    <location>
        <begin position="32"/>
        <end position="55"/>
    </location>
</feature>
<feature type="transmembrane region" description="Helical" evidence="7">
    <location>
        <begin position="107"/>
        <end position="131"/>
    </location>
</feature>
<sequence>MSLSSVGDRTRERYQATVPKHLRERLDEHRPLFLVLPGLLAFSLFMFFPLAYTIYLSFTDAEPSTVFQDGPGGVTGFFGLRGEESFVGLENYIAVFSDPTFWNSLGITWLFVICSVALKVAFGVGIAMIMTSDRVKGKRYMRSIIIIPWALPPIFTITIWSGIFSSARFGLANQAVIFLGFSEQAWLNDRWMAFASYLVTEMWLAYPFMVIITVSALQAVSDELMDAAKVDGAGYFHRFWHVTVPSIKRPVMFASILTAAASFTQFLIPYVFNRGGPNRANELIVLHGYQEAFNFNAYGAGAAIMMSAVAFIGAFMIVAVWKGRLAEGVDGP</sequence>
<keyword evidence="6 7" id="KW-0472">Membrane</keyword>
<feature type="transmembrane region" description="Helical" evidence="7">
    <location>
        <begin position="293"/>
        <end position="321"/>
    </location>
</feature>
<dbReference type="AlphaFoldDB" id="A0A8J8TU82"/>
<dbReference type="SUPFAM" id="SSF161098">
    <property type="entry name" value="MetI-like"/>
    <property type="match status" value="1"/>
</dbReference>
<reference evidence="9" key="1">
    <citation type="submission" date="2017-11" db="EMBL/GenBank/DDBJ databases">
        <authorList>
            <person name="Kajale S.C."/>
            <person name="Sharma A."/>
        </authorList>
    </citation>
    <scope>NUCLEOTIDE SEQUENCE</scope>
    <source>
        <strain evidence="9">LS1_42</strain>
    </source>
</reference>
<comment type="subcellular location">
    <subcellularLocation>
        <location evidence="1 7">Cell membrane</location>
        <topology evidence="1 7">Multi-pass membrane protein</topology>
    </subcellularLocation>
</comment>
<evidence type="ECO:0000313" key="9">
    <source>
        <dbReference type="EMBL" id="TYL40567.1"/>
    </source>
</evidence>
<keyword evidence="10" id="KW-1185">Reference proteome</keyword>
<dbReference type="PROSITE" id="PS50928">
    <property type="entry name" value="ABC_TM1"/>
    <property type="match status" value="1"/>
</dbReference>
<evidence type="ECO:0000256" key="4">
    <source>
        <dbReference type="ARBA" id="ARBA00022692"/>
    </source>
</evidence>
<dbReference type="PANTHER" id="PTHR30193">
    <property type="entry name" value="ABC TRANSPORTER PERMEASE PROTEIN"/>
    <property type="match status" value="1"/>
</dbReference>
<dbReference type="OrthoDB" id="18784at2157"/>
<evidence type="ECO:0000256" key="7">
    <source>
        <dbReference type="RuleBase" id="RU363032"/>
    </source>
</evidence>
<evidence type="ECO:0000259" key="8">
    <source>
        <dbReference type="PROSITE" id="PS50928"/>
    </source>
</evidence>
<evidence type="ECO:0000256" key="6">
    <source>
        <dbReference type="ARBA" id="ARBA00023136"/>
    </source>
</evidence>
<dbReference type="GO" id="GO:0005886">
    <property type="term" value="C:plasma membrane"/>
    <property type="evidence" value="ECO:0007669"/>
    <property type="project" value="UniProtKB-SubCell"/>
</dbReference>
<name>A0A8J8TU82_9EURY</name>
<dbReference type="InterPro" id="IPR035906">
    <property type="entry name" value="MetI-like_sf"/>
</dbReference>
<dbReference type="Gene3D" id="1.10.3720.10">
    <property type="entry name" value="MetI-like"/>
    <property type="match status" value="1"/>
</dbReference>
<dbReference type="InterPro" id="IPR000515">
    <property type="entry name" value="MetI-like"/>
</dbReference>
<accession>A0A8J8TU82</accession>
<feature type="transmembrane region" description="Helical" evidence="7">
    <location>
        <begin position="143"/>
        <end position="163"/>
    </location>
</feature>
<dbReference type="RefSeq" id="WP_148856391.1">
    <property type="nucleotide sequence ID" value="NZ_PHNJ01000001.1"/>
</dbReference>
<keyword evidence="4 7" id="KW-0812">Transmembrane</keyword>
<dbReference type="InterPro" id="IPR051393">
    <property type="entry name" value="ABC_transporter_permease"/>
</dbReference>
<evidence type="ECO:0000256" key="2">
    <source>
        <dbReference type="ARBA" id="ARBA00022448"/>
    </source>
</evidence>
<feature type="transmembrane region" description="Helical" evidence="7">
    <location>
        <begin position="251"/>
        <end position="272"/>
    </location>
</feature>
<dbReference type="SUPFAM" id="SSF160964">
    <property type="entry name" value="MalF N-terminal region-like"/>
    <property type="match status" value="1"/>
</dbReference>
<organism evidence="9 10">
    <name type="scientific">Natronococcus pandeyae</name>
    <dbReference type="NCBI Taxonomy" id="2055836"/>
    <lineage>
        <taxon>Archaea</taxon>
        <taxon>Methanobacteriati</taxon>
        <taxon>Methanobacteriota</taxon>
        <taxon>Stenosarchaea group</taxon>
        <taxon>Halobacteria</taxon>
        <taxon>Halobacteriales</taxon>
        <taxon>Natrialbaceae</taxon>
        <taxon>Natronococcus</taxon>
    </lineage>
</organism>
<evidence type="ECO:0000313" key="10">
    <source>
        <dbReference type="Proteomes" id="UP000766904"/>
    </source>
</evidence>
<feature type="domain" description="ABC transmembrane type-1" evidence="8">
    <location>
        <begin position="105"/>
        <end position="316"/>
    </location>
</feature>
<gene>
    <name evidence="9" type="ORF">CV102_03075</name>
</gene>
<dbReference type="Proteomes" id="UP000766904">
    <property type="component" value="Unassembled WGS sequence"/>
</dbReference>
<keyword evidence="5 7" id="KW-1133">Transmembrane helix</keyword>
<evidence type="ECO:0000256" key="1">
    <source>
        <dbReference type="ARBA" id="ARBA00004651"/>
    </source>
</evidence>
<evidence type="ECO:0000256" key="3">
    <source>
        <dbReference type="ARBA" id="ARBA00022475"/>
    </source>
</evidence>
<dbReference type="Pfam" id="PF00528">
    <property type="entry name" value="BPD_transp_1"/>
    <property type="match status" value="1"/>
</dbReference>